<name>A0ABQ2GP34_9DEIO</name>
<dbReference type="InterPro" id="IPR037523">
    <property type="entry name" value="VOC_core"/>
</dbReference>
<evidence type="ECO:0000259" key="2">
    <source>
        <dbReference type="PROSITE" id="PS51819"/>
    </source>
</evidence>
<dbReference type="SUPFAM" id="SSF54593">
    <property type="entry name" value="Glyoxalase/Bleomycin resistance protein/Dihydroxybiphenyl dioxygenase"/>
    <property type="match status" value="2"/>
</dbReference>
<dbReference type="PROSITE" id="PS51819">
    <property type="entry name" value="VOC"/>
    <property type="match status" value="2"/>
</dbReference>
<evidence type="ECO:0000256" key="1">
    <source>
        <dbReference type="SAM" id="MobiDB-lite"/>
    </source>
</evidence>
<feature type="region of interest" description="Disordered" evidence="1">
    <location>
        <begin position="1"/>
        <end position="20"/>
    </location>
</feature>
<evidence type="ECO:0000313" key="3">
    <source>
        <dbReference type="EMBL" id="GGM04683.1"/>
    </source>
</evidence>
<feature type="domain" description="VOC" evidence="2">
    <location>
        <begin position="149"/>
        <end position="262"/>
    </location>
</feature>
<dbReference type="InterPro" id="IPR004360">
    <property type="entry name" value="Glyas_Fos-R_dOase_dom"/>
</dbReference>
<organism evidence="3 4">
    <name type="scientific">Deinococcus aerophilus</name>
    <dbReference type="NCBI Taxonomy" id="522488"/>
    <lineage>
        <taxon>Bacteria</taxon>
        <taxon>Thermotogati</taxon>
        <taxon>Deinococcota</taxon>
        <taxon>Deinococci</taxon>
        <taxon>Deinococcales</taxon>
        <taxon>Deinococcaceae</taxon>
        <taxon>Deinococcus</taxon>
    </lineage>
</organism>
<dbReference type="EMBL" id="BMOM01000006">
    <property type="protein sequence ID" value="GGM04683.1"/>
    <property type="molecule type" value="Genomic_DNA"/>
</dbReference>
<dbReference type="PANTHER" id="PTHR33993:SF14">
    <property type="entry name" value="GB|AAF24581.1"/>
    <property type="match status" value="1"/>
</dbReference>
<comment type="caution">
    <text evidence="3">The sequence shown here is derived from an EMBL/GenBank/DDBJ whole genome shotgun (WGS) entry which is preliminary data.</text>
</comment>
<dbReference type="Proteomes" id="UP000661918">
    <property type="component" value="Unassembled WGS sequence"/>
</dbReference>
<dbReference type="InterPro" id="IPR052164">
    <property type="entry name" value="Anthracycline_SecMetBiosynth"/>
</dbReference>
<gene>
    <name evidence="3" type="ORF">GCM10010841_11360</name>
</gene>
<dbReference type="Pfam" id="PF00903">
    <property type="entry name" value="Glyoxalase"/>
    <property type="match status" value="2"/>
</dbReference>
<dbReference type="Gene3D" id="3.10.180.10">
    <property type="entry name" value="2,3-Dihydroxybiphenyl 1,2-Dioxygenase, domain 1"/>
    <property type="match status" value="2"/>
</dbReference>
<sequence length="267" mass="28359">MSQPQTTTPVPSSTLPVPAGEPIWVDLTTSTPQRTRDFYAALFGWEYQISEEFGGYANAQSGGHRAAGISPPPPQGMNGPPSWLIYFDTRDIVADAQHVRTLGGTAFEGPVQIGTEGWAHHVADPDGTIFGLWQDDQHGGFAACQGTGRVVWAEVNTHDSASAVAFYSRLLNADALPLPGADYHQLMHGGVGFAGVSGHAQNWDEVGAGGWMVYFYAEDVDAAARTTETHGGKVLVAPFDMDYGRMAVLADPAGAVFSVMNPQPAGR</sequence>
<keyword evidence="4" id="KW-1185">Reference proteome</keyword>
<dbReference type="RefSeq" id="WP_188902259.1">
    <property type="nucleotide sequence ID" value="NZ_BMOM01000006.1"/>
</dbReference>
<protein>
    <recommendedName>
        <fullName evidence="2">VOC domain-containing protein</fullName>
    </recommendedName>
</protein>
<accession>A0ABQ2GP34</accession>
<reference evidence="4" key="1">
    <citation type="journal article" date="2019" name="Int. J. Syst. Evol. Microbiol.">
        <title>The Global Catalogue of Microorganisms (GCM) 10K type strain sequencing project: providing services to taxonomists for standard genome sequencing and annotation.</title>
        <authorList>
            <consortium name="The Broad Institute Genomics Platform"/>
            <consortium name="The Broad Institute Genome Sequencing Center for Infectious Disease"/>
            <person name="Wu L."/>
            <person name="Ma J."/>
        </authorList>
    </citation>
    <scope>NUCLEOTIDE SEQUENCE [LARGE SCALE GENOMIC DNA]</scope>
    <source>
        <strain evidence="4">JCM 15443</strain>
    </source>
</reference>
<dbReference type="PANTHER" id="PTHR33993">
    <property type="entry name" value="GLYOXALASE-RELATED"/>
    <property type="match status" value="1"/>
</dbReference>
<dbReference type="InterPro" id="IPR029068">
    <property type="entry name" value="Glyas_Bleomycin-R_OHBP_Dase"/>
</dbReference>
<dbReference type="CDD" id="cd07247">
    <property type="entry name" value="SgaA_N_like"/>
    <property type="match status" value="2"/>
</dbReference>
<feature type="compositionally biased region" description="Low complexity" evidence="1">
    <location>
        <begin position="1"/>
        <end position="18"/>
    </location>
</feature>
<proteinExistence type="predicted"/>
<evidence type="ECO:0000313" key="4">
    <source>
        <dbReference type="Proteomes" id="UP000661918"/>
    </source>
</evidence>
<feature type="domain" description="VOC" evidence="2">
    <location>
        <begin position="21"/>
        <end position="135"/>
    </location>
</feature>